<protein>
    <submittedName>
        <fullName evidence="1">Uncharacterized protein</fullName>
    </submittedName>
</protein>
<sequence>MESKLVKENAWRNMHLVLHGNGAIFKSIDSTKNVIKNAWQRVQDGFLDLEGEPLSKGLIDCINFYGEYKRLLDD</sequence>
<reference evidence="1 2" key="1">
    <citation type="submission" date="2019-05" db="EMBL/GenBank/DDBJ databases">
        <title>Flagellimonas sp. AsT0115, sp. nov., isolated from a marine red algae, Asparagopsis taxiformis.</title>
        <authorList>
            <person name="Kim J."/>
            <person name="Jeong S.E."/>
            <person name="Jeon C.O."/>
        </authorList>
    </citation>
    <scope>NUCLEOTIDE SEQUENCE [LARGE SCALE GENOMIC DNA]</scope>
    <source>
        <strain evidence="1 2">AsT0115</strain>
    </source>
</reference>
<comment type="caution">
    <text evidence="1">The sequence shown here is derived from an EMBL/GenBank/DDBJ whole genome shotgun (WGS) entry which is preliminary data.</text>
</comment>
<dbReference type="RefSeq" id="WP_138832982.1">
    <property type="nucleotide sequence ID" value="NZ_VCNI01000001.1"/>
</dbReference>
<evidence type="ECO:0000313" key="1">
    <source>
        <dbReference type="EMBL" id="TMU56483.1"/>
    </source>
</evidence>
<evidence type="ECO:0000313" key="2">
    <source>
        <dbReference type="Proteomes" id="UP000751614"/>
    </source>
</evidence>
<dbReference type="Proteomes" id="UP000751614">
    <property type="component" value="Unassembled WGS sequence"/>
</dbReference>
<keyword evidence="2" id="KW-1185">Reference proteome</keyword>
<gene>
    <name evidence="1" type="ORF">FGG15_02790</name>
</gene>
<name>A0ABY2WNL6_9FLAO</name>
<organism evidence="1 2">
    <name type="scientific">Flagellimonas algicola</name>
    <dbReference type="NCBI Taxonomy" id="2583815"/>
    <lineage>
        <taxon>Bacteria</taxon>
        <taxon>Pseudomonadati</taxon>
        <taxon>Bacteroidota</taxon>
        <taxon>Flavobacteriia</taxon>
        <taxon>Flavobacteriales</taxon>
        <taxon>Flavobacteriaceae</taxon>
        <taxon>Flagellimonas</taxon>
    </lineage>
</organism>
<proteinExistence type="predicted"/>
<dbReference type="EMBL" id="VCNI01000001">
    <property type="protein sequence ID" value="TMU56483.1"/>
    <property type="molecule type" value="Genomic_DNA"/>
</dbReference>
<accession>A0ABY2WNL6</accession>